<dbReference type="AlphaFoldDB" id="A0A7C5THS0"/>
<protein>
    <recommendedName>
        <fullName evidence="2">SAM-dependent MTase TRM10-type domain-containing protein</fullName>
    </recommendedName>
</protein>
<gene>
    <name evidence="1" type="ORF">ENM84_03510</name>
</gene>
<proteinExistence type="predicted"/>
<dbReference type="GO" id="GO:0035241">
    <property type="term" value="F:protein-arginine omega-N monomethyltransferase activity"/>
    <property type="evidence" value="ECO:0007669"/>
    <property type="project" value="TreeGrafter"/>
</dbReference>
<dbReference type="EMBL" id="DRZI01000149">
    <property type="protein sequence ID" value="HHP81711.1"/>
    <property type="molecule type" value="Genomic_DNA"/>
</dbReference>
<dbReference type="PANTHER" id="PTHR35517:SF1">
    <property type="entry name" value="PROTEIN ARGININE N-METHYLTRANSFERASE SFM1"/>
    <property type="match status" value="1"/>
</dbReference>
<dbReference type="InterPro" id="IPR007364">
    <property type="entry name" value="SFM1-like"/>
</dbReference>
<evidence type="ECO:0000313" key="1">
    <source>
        <dbReference type="EMBL" id="HHP81711.1"/>
    </source>
</evidence>
<organism evidence="1">
    <name type="scientific">Ignisphaera aggregans</name>
    <dbReference type="NCBI Taxonomy" id="334771"/>
    <lineage>
        <taxon>Archaea</taxon>
        <taxon>Thermoproteota</taxon>
        <taxon>Thermoprotei</taxon>
        <taxon>Desulfurococcales</taxon>
        <taxon>Desulfurococcaceae</taxon>
        <taxon>Ignisphaera</taxon>
    </lineage>
</organism>
<dbReference type="PANTHER" id="PTHR35517">
    <property type="entry name" value="PROTEIN ARGININE N-METHYLTRANSFERASE SFM1"/>
    <property type="match status" value="1"/>
</dbReference>
<accession>A0A7C5THS0</accession>
<evidence type="ECO:0008006" key="2">
    <source>
        <dbReference type="Google" id="ProtNLM"/>
    </source>
</evidence>
<sequence>MIVIVEHLEPCINKWLLKEYEFVSTIFKNRIIFTNVMKERDRALLQNLGAVYSDSVVKLLKDVDNVIVLDPNADKELSVDELKSSRYVIIGGIMGDNPPKGRTRLLITTKMNNAKPRNIGKHQFTIAGAAYVLRQIELGKSINEIKYIFGFKIKRRLHRDIEIEIELPYAFPLDEQGNIVIPKNYEDIILSYIPIYETMILASNNDVC</sequence>
<reference evidence="1" key="1">
    <citation type="journal article" date="2020" name="mSystems">
        <title>Genome- and Community-Level Interaction Insights into Carbon Utilization and Element Cycling Functions of Hydrothermarchaeota in Hydrothermal Sediment.</title>
        <authorList>
            <person name="Zhou Z."/>
            <person name="Liu Y."/>
            <person name="Xu W."/>
            <person name="Pan J."/>
            <person name="Luo Z.H."/>
            <person name="Li M."/>
        </authorList>
    </citation>
    <scope>NUCLEOTIDE SEQUENCE [LARGE SCALE GENOMIC DNA]</scope>
    <source>
        <strain evidence="1">SpSt-1121</strain>
    </source>
</reference>
<comment type="caution">
    <text evidence="1">The sequence shown here is derived from an EMBL/GenBank/DDBJ whole genome shotgun (WGS) entry which is preliminary data.</text>
</comment>
<dbReference type="Pfam" id="PF04252">
    <property type="entry name" value="SFM1-like"/>
    <property type="match status" value="1"/>
</dbReference>
<name>A0A7C5THS0_9CREN</name>